<dbReference type="Proteomes" id="UP000835052">
    <property type="component" value="Unassembled WGS sequence"/>
</dbReference>
<accession>A0A8S1H3D0</accession>
<comment type="caution">
    <text evidence="2">The sequence shown here is derived from an EMBL/GenBank/DDBJ whole genome shotgun (WGS) entry which is preliminary data.</text>
</comment>
<protein>
    <submittedName>
        <fullName evidence="2">Uncharacterized protein</fullName>
    </submittedName>
</protein>
<evidence type="ECO:0000313" key="3">
    <source>
        <dbReference type="Proteomes" id="UP000835052"/>
    </source>
</evidence>
<keyword evidence="3" id="KW-1185">Reference proteome</keyword>
<dbReference type="AlphaFoldDB" id="A0A8S1H3D0"/>
<feature type="chain" id="PRO_5035784405" evidence="1">
    <location>
        <begin position="20"/>
        <end position="73"/>
    </location>
</feature>
<organism evidence="2 3">
    <name type="scientific">Caenorhabditis auriculariae</name>
    <dbReference type="NCBI Taxonomy" id="2777116"/>
    <lineage>
        <taxon>Eukaryota</taxon>
        <taxon>Metazoa</taxon>
        <taxon>Ecdysozoa</taxon>
        <taxon>Nematoda</taxon>
        <taxon>Chromadorea</taxon>
        <taxon>Rhabditida</taxon>
        <taxon>Rhabditina</taxon>
        <taxon>Rhabditomorpha</taxon>
        <taxon>Rhabditoidea</taxon>
        <taxon>Rhabditidae</taxon>
        <taxon>Peloderinae</taxon>
        <taxon>Caenorhabditis</taxon>
    </lineage>
</organism>
<keyword evidence="1" id="KW-0732">Signal</keyword>
<evidence type="ECO:0000256" key="1">
    <source>
        <dbReference type="SAM" id="SignalP"/>
    </source>
</evidence>
<gene>
    <name evidence="2" type="ORF">CAUJ_LOCUS6098</name>
</gene>
<feature type="signal peptide" evidence="1">
    <location>
        <begin position="1"/>
        <end position="19"/>
    </location>
</feature>
<name>A0A8S1H3D0_9PELO</name>
<reference evidence="2" key="1">
    <citation type="submission" date="2020-10" db="EMBL/GenBank/DDBJ databases">
        <authorList>
            <person name="Kikuchi T."/>
        </authorList>
    </citation>
    <scope>NUCLEOTIDE SEQUENCE</scope>
    <source>
        <strain evidence="2">NKZ352</strain>
    </source>
</reference>
<evidence type="ECO:0000313" key="2">
    <source>
        <dbReference type="EMBL" id="CAD6190179.1"/>
    </source>
</evidence>
<sequence>MKAFSLLILLVASAATSPAEESFCRQNSSLALQRVEQALCKSKCALKDCRFGICNGDLCYCHECPHESFIVIG</sequence>
<proteinExistence type="predicted"/>
<dbReference type="EMBL" id="CAJGYM010000014">
    <property type="protein sequence ID" value="CAD6190179.1"/>
    <property type="molecule type" value="Genomic_DNA"/>
</dbReference>